<dbReference type="HOGENOM" id="CLU_801775_0_0_1"/>
<dbReference type="STRING" id="743788.S8E885"/>
<evidence type="ECO:0000259" key="1">
    <source>
        <dbReference type="Pfam" id="PF01636"/>
    </source>
</evidence>
<dbReference type="PANTHER" id="PTHR21310:SF15">
    <property type="entry name" value="AMINOGLYCOSIDE PHOSPHOTRANSFERASE DOMAIN-CONTAINING PROTEIN"/>
    <property type="match status" value="1"/>
</dbReference>
<keyword evidence="3" id="KW-1185">Reference proteome</keyword>
<reference evidence="2 3" key="1">
    <citation type="journal article" date="2012" name="Science">
        <title>The Paleozoic origin of enzymatic lignin decomposition reconstructed from 31 fungal genomes.</title>
        <authorList>
            <person name="Floudas D."/>
            <person name="Binder M."/>
            <person name="Riley R."/>
            <person name="Barry K."/>
            <person name="Blanchette R.A."/>
            <person name="Henrissat B."/>
            <person name="Martinez A.T."/>
            <person name="Otillar R."/>
            <person name="Spatafora J.W."/>
            <person name="Yadav J.S."/>
            <person name="Aerts A."/>
            <person name="Benoit I."/>
            <person name="Boyd A."/>
            <person name="Carlson A."/>
            <person name="Copeland A."/>
            <person name="Coutinho P.M."/>
            <person name="de Vries R.P."/>
            <person name="Ferreira P."/>
            <person name="Findley K."/>
            <person name="Foster B."/>
            <person name="Gaskell J."/>
            <person name="Glotzer D."/>
            <person name="Gorecki P."/>
            <person name="Heitman J."/>
            <person name="Hesse C."/>
            <person name="Hori C."/>
            <person name="Igarashi K."/>
            <person name="Jurgens J.A."/>
            <person name="Kallen N."/>
            <person name="Kersten P."/>
            <person name="Kohler A."/>
            <person name="Kuees U."/>
            <person name="Kumar T.K.A."/>
            <person name="Kuo A."/>
            <person name="LaButti K."/>
            <person name="Larrondo L.F."/>
            <person name="Lindquist E."/>
            <person name="Ling A."/>
            <person name="Lombard V."/>
            <person name="Lucas S."/>
            <person name="Lundell T."/>
            <person name="Martin R."/>
            <person name="McLaughlin D.J."/>
            <person name="Morgenstern I."/>
            <person name="Morin E."/>
            <person name="Murat C."/>
            <person name="Nagy L.G."/>
            <person name="Nolan M."/>
            <person name="Ohm R.A."/>
            <person name="Patyshakuliyeva A."/>
            <person name="Rokas A."/>
            <person name="Ruiz-Duenas F.J."/>
            <person name="Sabat G."/>
            <person name="Salamov A."/>
            <person name="Samejima M."/>
            <person name="Schmutz J."/>
            <person name="Slot J.C."/>
            <person name="St John F."/>
            <person name="Stenlid J."/>
            <person name="Sun H."/>
            <person name="Sun S."/>
            <person name="Syed K."/>
            <person name="Tsang A."/>
            <person name="Wiebenga A."/>
            <person name="Young D."/>
            <person name="Pisabarro A."/>
            <person name="Eastwood D.C."/>
            <person name="Martin F."/>
            <person name="Cullen D."/>
            <person name="Grigoriev I.V."/>
            <person name="Hibbett D.S."/>
        </authorList>
    </citation>
    <scope>NUCLEOTIDE SEQUENCE</scope>
    <source>
        <strain evidence="3">FP-58527</strain>
    </source>
</reference>
<dbReference type="OrthoDB" id="2794642at2759"/>
<accession>S8E885</accession>
<sequence length="346" mass="38999">MADLESPLDTYVTPSEEALNAVYKNNFTAMCGVNIAHVVDTVRNILRLPKDAIPTTLRILDHGSYNKLFLIQFGPTSLVARVPFRHKPSANDPIGIASQVSTSQFLSIYRPKLPVPKILYAELNSANKANVPFVLYELCNGTRLTWQKWSRTQTAAQKANIVDLLAEKWAQLTEPVPFMAIGSILADASGHPPDYARDSRLRRLPTRPPASSLALVHPDYATTRNVLFSTDRTHIEGIVDWDDAVVIPRDIAAMYPNELMTRAWWQVDPDLDDLLAIPPETEQEKMRLTEIAVEETRLRQRFRETVRRFDPQMRRSTQTLERGSGAACTTLQTVGGRRGTDIWSTY</sequence>
<dbReference type="EMBL" id="KE504156">
    <property type="protein sequence ID" value="EPS99573.1"/>
    <property type="molecule type" value="Genomic_DNA"/>
</dbReference>
<name>S8E885_FOMSC</name>
<proteinExistence type="predicted"/>
<dbReference type="AlphaFoldDB" id="S8E885"/>
<dbReference type="InterPro" id="IPR011009">
    <property type="entry name" value="Kinase-like_dom_sf"/>
</dbReference>
<dbReference type="Proteomes" id="UP000015241">
    <property type="component" value="Unassembled WGS sequence"/>
</dbReference>
<feature type="domain" description="Aminoglycoside phosphotransferase" evidence="1">
    <location>
        <begin position="58"/>
        <end position="249"/>
    </location>
</feature>
<evidence type="ECO:0000313" key="2">
    <source>
        <dbReference type="EMBL" id="EPS99573.1"/>
    </source>
</evidence>
<dbReference type="Pfam" id="PF01636">
    <property type="entry name" value="APH"/>
    <property type="match status" value="1"/>
</dbReference>
<organism evidence="2 3">
    <name type="scientific">Fomitopsis schrenkii</name>
    <name type="common">Brown rot fungus</name>
    <dbReference type="NCBI Taxonomy" id="2126942"/>
    <lineage>
        <taxon>Eukaryota</taxon>
        <taxon>Fungi</taxon>
        <taxon>Dikarya</taxon>
        <taxon>Basidiomycota</taxon>
        <taxon>Agaricomycotina</taxon>
        <taxon>Agaricomycetes</taxon>
        <taxon>Polyporales</taxon>
        <taxon>Fomitopsis</taxon>
    </lineage>
</organism>
<dbReference type="InterPro" id="IPR002575">
    <property type="entry name" value="Aminoglycoside_PTrfase"/>
</dbReference>
<dbReference type="InParanoid" id="S8E885"/>
<dbReference type="PANTHER" id="PTHR21310">
    <property type="entry name" value="AMINOGLYCOSIDE PHOSPHOTRANSFERASE-RELATED-RELATED"/>
    <property type="match status" value="1"/>
</dbReference>
<dbReference type="InterPro" id="IPR051678">
    <property type="entry name" value="AGP_Transferase"/>
</dbReference>
<evidence type="ECO:0000313" key="3">
    <source>
        <dbReference type="Proteomes" id="UP000015241"/>
    </source>
</evidence>
<gene>
    <name evidence="2" type="ORF">FOMPIDRAFT_1017066</name>
</gene>
<dbReference type="SUPFAM" id="SSF56112">
    <property type="entry name" value="Protein kinase-like (PK-like)"/>
    <property type="match status" value="1"/>
</dbReference>
<protein>
    <recommendedName>
        <fullName evidence="1">Aminoglycoside phosphotransferase domain-containing protein</fullName>
    </recommendedName>
</protein>